<keyword evidence="2" id="KW-1003">Cell membrane</keyword>
<organism evidence="9 10">
    <name type="scientific">Polypedilum vanderplanki</name>
    <name type="common">Sleeping chironomid midge</name>
    <dbReference type="NCBI Taxonomy" id="319348"/>
    <lineage>
        <taxon>Eukaryota</taxon>
        <taxon>Metazoa</taxon>
        <taxon>Ecdysozoa</taxon>
        <taxon>Arthropoda</taxon>
        <taxon>Hexapoda</taxon>
        <taxon>Insecta</taxon>
        <taxon>Pterygota</taxon>
        <taxon>Neoptera</taxon>
        <taxon>Endopterygota</taxon>
        <taxon>Diptera</taxon>
        <taxon>Nematocera</taxon>
        <taxon>Chironomoidea</taxon>
        <taxon>Chironomidae</taxon>
        <taxon>Chironominae</taxon>
        <taxon>Polypedilum</taxon>
        <taxon>Polypedilum</taxon>
    </lineage>
</organism>
<dbReference type="InterPro" id="IPR052192">
    <property type="entry name" value="Insect_Ionotropic_Sensory_Rcpt"/>
</dbReference>
<evidence type="ECO:0000313" key="10">
    <source>
        <dbReference type="Proteomes" id="UP001107558"/>
    </source>
</evidence>
<keyword evidence="4 8" id="KW-1133">Transmembrane helix</keyword>
<dbReference type="Gene3D" id="1.10.287.70">
    <property type="match status" value="1"/>
</dbReference>
<dbReference type="AlphaFoldDB" id="A0A9J6BR62"/>
<comment type="subcellular location">
    <subcellularLocation>
        <location evidence="1">Cell membrane</location>
        <topology evidence="1">Multi-pass membrane protein</topology>
    </subcellularLocation>
</comment>
<reference evidence="9" key="1">
    <citation type="submission" date="2021-03" db="EMBL/GenBank/DDBJ databases">
        <title>Chromosome level genome of the anhydrobiotic midge Polypedilum vanderplanki.</title>
        <authorList>
            <person name="Yoshida Y."/>
            <person name="Kikawada T."/>
            <person name="Gusev O."/>
        </authorList>
    </citation>
    <scope>NUCLEOTIDE SEQUENCE</scope>
    <source>
        <strain evidence="9">NIAS01</strain>
        <tissue evidence="9">Whole body or cell culture</tissue>
    </source>
</reference>
<evidence type="ECO:0000256" key="4">
    <source>
        <dbReference type="ARBA" id="ARBA00022989"/>
    </source>
</evidence>
<keyword evidence="5 8" id="KW-0472">Membrane</keyword>
<dbReference type="Proteomes" id="UP001107558">
    <property type="component" value="Chromosome 3"/>
</dbReference>
<keyword evidence="3 8" id="KW-0812">Transmembrane</keyword>
<dbReference type="EMBL" id="JADBJN010000003">
    <property type="protein sequence ID" value="KAG5672234.1"/>
    <property type="molecule type" value="Genomic_DNA"/>
</dbReference>
<feature type="transmembrane region" description="Helical" evidence="8">
    <location>
        <begin position="414"/>
        <end position="438"/>
    </location>
</feature>
<proteinExistence type="predicted"/>
<evidence type="ECO:0000256" key="8">
    <source>
        <dbReference type="SAM" id="Phobius"/>
    </source>
</evidence>
<keyword evidence="6" id="KW-0675">Receptor</keyword>
<comment type="caution">
    <text evidence="9">The sequence shown here is derived from an EMBL/GenBank/DDBJ whole genome shotgun (WGS) entry which is preliminary data.</text>
</comment>
<name>A0A9J6BR62_POLVA</name>
<evidence type="ECO:0000256" key="5">
    <source>
        <dbReference type="ARBA" id="ARBA00023136"/>
    </source>
</evidence>
<feature type="transmembrane region" description="Helical" evidence="8">
    <location>
        <begin position="226"/>
        <end position="243"/>
    </location>
</feature>
<evidence type="ECO:0000256" key="2">
    <source>
        <dbReference type="ARBA" id="ARBA00022475"/>
    </source>
</evidence>
<dbReference type="PANTHER" id="PTHR42643:SF30">
    <property type="entry name" value="IONOTROPIC RECEPTOR 40A-RELATED"/>
    <property type="match status" value="1"/>
</dbReference>
<dbReference type="GO" id="GO:0005886">
    <property type="term" value="C:plasma membrane"/>
    <property type="evidence" value="ECO:0007669"/>
    <property type="project" value="UniProtKB-SubCell"/>
</dbReference>
<sequence length="500" mass="59052">MKYFPNNKQCNQTEDSIIGKFFIDKSKWIQFERLDKFYDFNQCEIVVGVSLQSGYFIDYSKIDRKYIGMIPDVLDIVSKKYNFRIFYQEIFLYLENGMIKYSLILNEKNEFKIPDMIIKQASLFGHNSTTSHAISLGIEDRMIFAITPGELYTTYEKLLLPFDFTTWIFLILTFITAFSFISMFNLASRNVKDLIYGKSIKHPALNVVSIFFGIALKKIAKENASRILLILFIWFCLIFRTCYQSKMFEFITSEMRKPSPQTIDELFEQNFTIITQEINRVILQGLDPWQRSKIQIVDHETFNKIRLSLTIMYNSSAKLALLTNEDNIRKISNFNSRDFKKVEIPILNEVFCTFLNIFSFEFSEIFLDPINDLIRHLIPAGIPQHSFAYQRFLIVDRNVMKFEKKPQVFDIKSLSFGFIIWLIVLSSSFLVFLGEIFVHRLTKEPIKVKKKFIKVKFAKIHPMIEKERLTEIQTKIELQIEKNKNVDNTEDETIKNRRNQ</sequence>
<keyword evidence="10" id="KW-1185">Reference proteome</keyword>
<feature type="transmembrane region" description="Helical" evidence="8">
    <location>
        <begin position="164"/>
        <end position="184"/>
    </location>
</feature>
<accession>A0A9J6BR62</accession>
<evidence type="ECO:0000256" key="7">
    <source>
        <dbReference type="ARBA" id="ARBA00023180"/>
    </source>
</evidence>
<dbReference type="PANTHER" id="PTHR42643">
    <property type="entry name" value="IONOTROPIC RECEPTOR 20A-RELATED"/>
    <property type="match status" value="1"/>
</dbReference>
<keyword evidence="7" id="KW-0325">Glycoprotein</keyword>
<evidence type="ECO:0000313" key="9">
    <source>
        <dbReference type="EMBL" id="KAG5672234.1"/>
    </source>
</evidence>
<evidence type="ECO:0000256" key="1">
    <source>
        <dbReference type="ARBA" id="ARBA00004651"/>
    </source>
</evidence>
<evidence type="ECO:0000256" key="3">
    <source>
        <dbReference type="ARBA" id="ARBA00022692"/>
    </source>
</evidence>
<gene>
    <name evidence="9" type="ORF">PVAND_002376</name>
</gene>
<protein>
    <submittedName>
        <fullName evidence="9">Uncharacterized protein</fullName>
    </submittedName>
</protein>
<dbReference type="OrthoDB" id="7739311at2759"/>
<evidence type="ECO:0000256" key="6">
    <source>
        <dbReference type="ARBA" id="ARBA00023170"/>
    </source>
</evidence>